<dbReference type="AlphaFoldDB" id="A0A1I8APB8"/>
<accession>A0A1I8APB8</accession>
<name>A0A1I8APB8_9BILA</name>
<evidence type="ECO:0000313" key="1">
    <source>
        <dbReference type="Proteomes" id="UP000095287"/>
    </source>
</evidence>
<dbReference type="Proteomes" id="UP000095287">
    <property type="component" value="Unplaced"/>
</dbReference>
<reference evidence="2" key="1">
    <citation type="submission" date="2016-11" db="UniProtKB">
        <authorList>
            <consortium name="WormBaseParasite"/>
        </authorList>
    </citation>
    <scope>IDENTIFICATION</scope>
</reference>
<evidence type="ECO:0000313" key="2">
    <source>
        <dbReference type="WBParaSite" id="L893_g7677.t1"/>
    </source>
</evidence>
<protein>
    <submittedName>
        <fullName evidence="2">TFIIIC_sub6 domain-containing protein</fullName>
    </submittedName>
</protein>
<dbReference type="WBParaSite" id="L893_g7677.t1">
    <property type="protein sequence ID" value="L893_g7677.t1"/>
    <property type="gene ID" value="L893_g7677"/>
</dbReference>
<proteinExistence type="predicted"/>
<keyword evidence="1" id="KW-1185">Reference proteome</keyword>
<organism evidence="1 2">
    <name type="scientific">Steinernema glaseri</name>
    <dbReference type="NCBI Taxonomy" id="37863"/>
    <lineage>
        <taxon>Eukaryota</taxon>
        <taxon>Metazoa</taxon>
        <taxon>Ecdysozoa</taxon>
        <taxon>Nematoda</taxon>
        <taxon>Chromadorea</taxon>
        <taxon>Rhabditida</taxon>
        <taxon>Tylenchina</taxon>
        <taxon>Panagrolaimomorpha</taxon>
        <taxon>Strongyloidoidea</taxon>
        <taxon>Steinernematidae</taxon>
        <taxon>Steinernema</taxon>
    </lineage>
</organism>
<sequence>MSAVYGAEEEDLEEASLDWSLDVVNIESSLSVYGTTSFCLGLPSEASRIFRPEDYLVGRKKAQVSVIAVKKVHSDSSSYQDGCHQAAL</sequence>